<dbReference type="OrthoDB" id="5983437at2759"/>
<evidence type="ECO:0000256" key="5">
    <source>
        <dbReference type="ARBA" id="ARBA00022837"/>
    </source>
</evidence>
<dbReference type="EnsemblMetazoa" id="CLYHEMT011444.1">
    <property type="protein sequence ID" value="CLYHEMP011444.1"/>
    <property type="gene ID" value="CLYHEMG011444"/>
</dbReference>
<evidence type="ECO:0000256" key="2">
    <source>
        <dbReference type="ARBA" id="ARBA00008779"/>
    </source>
</evidence>
<feature type="transmembrane region" description="Helical" evidence="7">
    <location>
        <begin position="258"/>
        <end position="277"/>
    </location>
</feature>
<dbReference type="GO" id="GO:0046872">
    <property type="term" value="F:metal ion binding"/>
    <property type="evidence" value="ECO:0007669"/>
    <property type="project" value="UniProtKB-KW"/>
</dbReference>
<comment type="similarity">
    <text evidence="2">Belongs to the sulfatase family.</text>
</comment>
<proteinExistence type="inferred from homology"/>
<evidence type="ECO:0000256" key="1">
    <source>
        <dbReference type="ARBA" id="ARBA00001913"/>
    </source>
</evidence>
<dbReference type="Gene3D" id="3.30.1120.10">
    <property type="match status" value="1"/>
</dbReference>
<feature type="region of interest" description="Disordered" evidence="6">
    <location>
        <begin position="1"/>
        <end position="24"/>
    </location>
</feature>
<dbReference type="PANTHER" id="PTHR42693">
    <property type="entry name" value="ARYLSULFATASE FAMILY MEMBER"/>
    <property type="match status" value="1"/>
</dbReference>
<evidence type="ECO:0000256" key="7">
    <source>
        <dbReference type="SAM" id="Phobius"/>
    </source>
</evidence>
<protein>
    <recommendedName>
        <fullName evidence="8">Sulfatase N-terminal domain-containing protein</fullName>
    </recommendedName>
</protein>
<dbReference type="Pfam" id="PF00884">
    <property type="entry name" value="Sulfatase"/>
    <property type="match status" value="1"/>
</dbReference>
<evidence type="ECO:0000259" key="8">
    <source>
        <dbReference type="Pfam" id="PF00884"/>
    </source>
</evidence>
<dbReference type="Gene3D" id="3.40.720.10">
    <property type="entry name" value="Alkaline Phosphatase, subunit A"/>
    <property type="match status" value="1"/>
</dbReference>
<keyword evidence="7" id="KW-1133">Transmembrane helix</keyword>
<name>A0A7M5V4Y6_9CNID</name>
<dbReference type="Pfam" id="PF14707">
    <property type="entry name" value="Sulfatase_C"/>
    <property type="match status" value="1"/>
</dbReference>
<keyword evidence="10" id="KW-1185">Reference proteome</keyword>
<evidence type="ECO:0000313" key="10">
    <source>
        <dbReference type="Proteomes" id="UP000594262"/>
    </source>
</evidence>
<keyword evidence="4" id="KW-0378">Hydrolase</keyword>
<reference evidence="9" key="1">
    <citation type="submission" date="2021-01" db="UniProtKB">
        <authorList>
            <consortium name="EnsemblMetazoa"/>
        </authorList>
    </citation>
    <scope>IDENTIFICATION</scope>
</reference>
<dbReference type="InterPro" id="IPR017850">
    <property type="entry name" value="Alkaline_phosphatase_core_sf"/>
</dbReference>
<dbReference type="PANTHER" id="PTHR42693:SF49">
    <property type="entry name" value="SULFATASE N-TERMINAL DOMAIN-CONTAINING PROTEIN"/>
    <property type="match status" value="1"/>
</dbReference>
<sequence length="604" mass="68262">MQIHRQYFSNHRNTDPKNQFYRHRKACPTPKYRHFLLKTPKHRRKKGSIPTHRQTRTPPLVTVHAGEDKPNIVVLLADDVGIGDIGCYGNGTINTPNIDRLCQKGVKMEHNYAAAPLCTPSRASLMTGRYPVRVGYVARTKDVERVTIYTSATGGLPQSETTFAEIFKQHGYTNGFFGKWHLGLHCGEKDFCHHPMNNGFDHYYGMPLTNLKDCGDWSIFDIQSEAVMVPNPKHVFALIIILAISCFVLNLISLRLFLVLFLIVLGWYLYHIGAYYFHRQFNCIVMKDKQVVQQTVDLEHLTGHLVGEVKSFIRQNAENPFLAYVAFHKAHVALANPPRFQGVSEYGSYGDTMAELDWAVGEIVNYLDDLNLTKNTIIYFMSDHGPAKYAYNTATGEYQGGWAGIYRGGKGYNYQGGIRVPKIVQWQGKISGGKKISRPSSHMDMFPTLLSMANIPYDGSALDGEDTSMLMMGDSQASPDRIFYHYCGIHIHAVSIEEKARNQVWVVHFIIPVNDDGHLATCYGDDVIVLDEPDIYELVQDPSESNPLDRTDPNYERVLNLARLKATEFNATVDFSVPNQLSHEMNSFSIDRAPCCNEMPNCIC</sequence>
<dbReference type="InterPro" id="IPR024607">
    <property type="entry name" value="Sulfatase_CS"/>
</dbReference>
<accession>A0A7M5V4Y6</accession>
<dbReference type="GO" id="GO:0004065">
    <property type="term" value="F:arylsulfatase activity"/>
    <property type="evidence" value="ECO:0007669"/>
    <property type="project" value="TreeGrafter"/>
</dbReference>
<dbReference type="InterPro" id="IPR000917">
    <property type="entry name" value="Sulfatase_N"/>
</dbReference>
<evidence type="ECO:0000256" key="3">
    <source>
        <dbReference type="ARBA" id="ARBA00022723"/>
    </source>
</evidence>
<organism evidence="9 10">
    <name type="scientific">Clytia hemisphaerica</name>
    <dbReference type="NCBI Taxonomy" id="252671"/>
    <lineage>
        <taxon>Eukaryota</taxon>
        <taxon>Metazoa</taxon>
        <taxon>Cnidaria</taxon>
        <taxon>Hydrozoa</taxon>
        <taxon>Hydroidolina</taxon>
        <taxon>Leptothecata</taxon>
        <taxon>Obeliida</taxon>
        <taxon>Clytiidae</taxon>
        <taxon>Clytia</taxon>
    </lineage>
</organism>
<keyword evidence="7" id="KW-0472">Membrane</keyword>
<keyword evidence="3" id="KW-0479">Metal-binding</keyword>
<keyword evidence="7" id="KW-0812">Transmembrane</keyword>
<dbReference type="SUPFAM" id="SSF53649">
    <property type="entry name" value="Alkaline phosphatase-like"/>
    <property type="match status" value="1"/>
</dbReference>
<evidence type="ECO:0000256" key="4">
    <source>
        <dbReference type="ARBA" id="ARBA00022801"/>
    </source>
</evidence>
<keyword evidence="5" id="KW-0106">Calcium</keyword>
<dbReference type="AlphaFoldDB" id="A0A7M5V4Y6"/>
<evidence type="ECO:0000313" key="9">
    <source>
        <dbReference type="EnsemblMetazoa" id="CLYHEMP011444.1"/>
    </source>
</evidence>
<feature type="transmembrane region" description="Helical" evidence="7">
    <location>
        <begin position="235"/>
        <end position="252"/>
    </location>
</feature>
<dbReference type="Gene3D" id="1.10.287.550">
    <property type="entry name" value="Helix hairpin bin"/>
    <property type="match status" value="1"/>
</dbReference>
<dbReference type="InterPro" id="IPR050738">
    <property type="entry name" value="Sulfatase"/>
</dbReference>
<dbReference type="PROSITE" id="PS00523">
    <property type="entry name" value="SULFATASE_1"/>
    <property type="match status" value="1"/>
</dbReference>
<comment type="cofactor">
    <cofactor evidence="1">
        <name>Ca(2+)</name>
        <dbReference type="ChEBI" id="CHEBI:29108"/>
    </cofactor>
</comment>
<dbReference type="Proteomes" id="UP000594262">
    <property type="component" value="Unplaced"/>
</dbReference>
<evidence type="ECO:0000256" key="6">
    <source>
        <dbReference type="SAM" id="MobiDB-lite"/>
    </source>
</evidence>
<feature type="domain" description="Sulfatase N-terminal" evidence="8">
    <location>
        <begin position="70"/>
        <end position="455"/>
    </location>
</feature>